<gene>
    <name evidence="2" type="ORF">AWE51_16900</name>
</gene>
<organism evidence="2 3">
    <name type="scientific">Aquimarina aggregata</name>
    <dbReference type="NCBI Taxonomy" id="1642818"/>
    <lineage>
        <taxon>Bacteria</taxon>
        <taxon>Pseudomonadati</taxon>
        <taxon>Bacteroidota</taxon>
        <taxon>Flavobacteriia</taxon>
        <taxon>Flavobacteriales</taxon>
        <taxon>Flavobacteriaceae</taxon>
        <taxon>Aquimarina</taxon>
    </lineage>
</organism>
<feature type="domain" description="DUF5648" evidence="1">
    <location>
        <begin position="57"/>
        <end position="192"/>
    </location>
</feature>
<reference evidence="2 3" key="1">
    <citation type="submission" date="2016-01" db="EMBL/GenBank/DDBJ databases">
        <title>The draft genome sequence of Aquimarina sp. RZW4-3-2.</title>
        <authorList>
            <person name="Wang Y."/>
        </authorList>
    </citation>
    <scope>NUCLEOTIDE SEQUENCE [LARGE SCALE GENOMIC DNA]</scope>
    <source>
        <strain evidence="2 3">RZW4-3-2</strain>
    </source>
</reference>
<protein>
    <recommendedName>
        <fullName evidence="1">DUF5648 domain-containing protein</fullName>
    </recommendedName>
</protein>
<dbReference type="RefSeq" id="WP_066308470.1">
    <property type="nucleotide sequence ID" value="NZ_CANLSS010000002.1"/>
</dbReference>
<proteinExistence type="predicted"/>
<accession>A0A163D602</accession>
<dbReference type="PROSITE" id="PS51257">
    <property type="entry name" value="PROKAR_LIPOPROTEIN"/>
    <property type="match status" value="1"/>
</dbReference>
<dbReference type="Pfam" id="PF18885">
    <property type="entry name" value="DUF5648"/>
    <property type="match status" value="1"/>
</dbReference>
<dbReference type="OrthoDB" id="1160642at2"/>
<dbReference type="Proteomes" id="UP000076715">
    <property type="component" value="Unassembled WGS sequence"/>
</dbReference>
<evidence type="ECO:0000313" key="2">
    <source>
        <dbReference type="EMBL" id="KZS43021.1"/>
    </source>
</evidence>
<dbReference type="EMBL" id="LQRT01000001">
    <property type="protein sequence ID" value="KZS43021.1"/>
    <property type="molecule type" value="Genomic_DNA"/>
</dbReference>
<sequence length="193" mass="21642">MKTNKFLFSIFTSFLISIVFISCEVEESTIPAEQIVKDADLNSNETTGKSSLRRENVYRYYSGGSQTMHTYKTRSGNGIGIGSSEGVSFSTPVTTNVNSVNSNEFNVLFFMLHPQRKDFVIGSGVGEFLDLKGKGWRDVSGRNYVLIHKKPGNGRKKLHRFYGVANSDHLYTKNYAEGINAGYRYEGVTGWVY</sequence>
<name>A0A163D602_9FLAO</name>
<evidence type="ECO:0000313" key="3">
    <source>
        <dbReference type="Proteomes" id="UP000076715"/>
    </source>
</evidence>
<dbReference type="InterPro" id="IPR043708">
    <property type="entry name" value="DUF5648"/>
</dbReference>
<dbReference type="AlphaFoldDB" id="A0A163D602"/>
<comment type="caution">
    <text evidence="2">The sequence shown here is derived from an EMBL/GenBank/DDBJ whole genome shotgun (WGS) entry which is preliminary data.</text>
</comment>
<keyword evidence="3" id="KW-1185">Reference proteome</keyword>
<evidence type="ECO:0000259" key="1">
    <source>
        <dbReference type="Pfam" id="PF18885"/>
    </source>
</evidence>